<dbReference type="Gene3D" id="1.20.5.170">
    <property type="match status" value="1"/>
</dbReference>
<keyword evidence="9" id="KW-1185">Reference proteome</keyword>
<dbReference type="PROSITE" id="PS50217">
    <property type="entry name" value="BZIP"/>
    <property type="match status" value="1"/>
</dbReference>
<feature type="compositionally biased region" description="Basic and acidic residues" evidence="6">
    <location>
        <begin position="176"/>
        <end position="187"/>
    </location>
</feature>
<sequence>MGTYGGRRGPNVSQYLRELNTIPAHDKPAADEAFGMEDDLAMFTNTQFFDFDSGQNTDYNAPPPKPESTETQRPEGLTSPGSVMGDFGIEFMPGEFNLADFGSAYASPTIPTFSETLGNHLQPIQPNPQAVYPPPPLAQHQAAAGYHPPQAPRIADKRKSDASLTSPSSRSLSFEEASRLAAEEDKRRRNTAASARFRIKKKQREQALEKSAKEMSEKVTALEGRIQQLETENKWLKNLIMEKNEGNEDLVKLWKEFGSKDSDKKDAGANKSKENVADSVTVAGSESKSKA</sequence>
<accession>A0ABR3XPN3</accession>
<organism evidence="8 9">
    <name type="scientific">Phialemonium thermophilum</name>
    <dbReference type="NCBI Taxonomy" id="223376"/>
    <lineage>
        <taxon>Eukaryota</taxon>
        <taxon>Fungi</taxon>
        <taxon>Dikarya</taxon>
        <taxon>Ascomycota</taxon>
        <taxon>Pezizomycotina</taxon>
        <taxon>Sordariomycetes</taxon>
        <taxon>Sordariomycetidae</taxon>
        <taxon>Cephalothecales</taxon>
        <taxon>Cephalothecaceae</taxon>
        <taxon>Phialemonium</taxon>
    </lineage>
</organism>
<feature type="compositionally biased region" description="Polar residues" evidence="6">
    <location>
        <begin position="282"/>
        <end position="291"/>
    </location>
</feature>
<evidence type="ECO:0000256" key="2">
    <source>
        <dbReference type="ARBA" id="ARBA00023015"/>
    </source>
</evidence>
<evidence type="ECO:0000256" key="5">
    <source>
        <dbReference type="ARBA" id="ARBA00023242"/>
    </source>
</evidence>
<feature type="compositionally biased region" description="Low complexity" evidence="6">
    <location>
        <begin position="162"/>
        <end position="175"/>
    </location>
</feature>
<evidence type="ECO:0000256" key="3">
    <source>
        <dbReference type="ARBA" id="ARBA00023125"/>
    </source>
</evidence>
<evidence type="ECO:0000256" key="6">
    <source>
        <dbReference type="SAM" id="MobiDB-lite"/>
    </source>
</evidence>
<dbReference type="SUPFAM" id="SSF57959">
    <property type="entry name" value="Leucine zipper domain"/>
    <property type="match status" value="1"/>
</dbReference>
<evidence type="ECO:0000259" key="7">
    <source>
        <dbReference type="PROSITE" id="PS50217"/>
    </source>
</evidence>
<feature type="region of interest" description="Disordered" evidence="6">
    <location>
        <begin position="260"/>
        <end position="291"/>
    </location>
</feature>
<dbReference type="Pfam" id="PF07716">
    <property type="entry name" value="bZIP_2"/>
    <property type="match status" value="1"/>
</dbReference>
<proteinExistence type="predicted"/>
<protein>
    <recommendedName>
        <fullName evidence="7">BZIP domain-containing protein</fullName>
    </recommendedName>
</protein>
<feature type="compositionally biased region" description="Basic and acidic residues" evidence="6">
    <location>
        <begin position="260"/>
        <end position="276"/>
    </location>
</feature>
<dbReference type="InterPro" id="IPR046347">
    <property type="entry name" value="bZIP_sf"/>
</dbReference>
<evidence type="ECO:0000313" key="8">
    <source>
        <dbReference type="EMBL" id="KAL1877552.1"/>
    </source>
</evidence>
<dbReference type="PROSITE" id="PS00036">
    <property type="entry name" value="BZIP_BASIC"/>
    <property type="match status" value="1"/>
</dbReference>
<dbReference type="PANTHER" id="PTHR13044">
    <property type="entry name" value="ACTIVATING TRANSCRIPTION FACTOR ATF 4/5"/>
    <property type="match status" value="1"/>
</dbReference>
<keyword evidence="2" id="KW-0805">Transcription regulation</keyword>
<feature type="region of interest" description="Disordered" evidence="6">
    <location>
        <begin position="119"/>
        <end position="219"/>
    </location>
</feature>
<dbReference type="Proteomes" id="UP001586593">
    <property type="component" value="Unassembled WGS sequence"/>
</dbReference>
<keyword evidence="3" id="KW-0238">DNA-binding</keyword>
<dbReference type="SMART" id="SM00338">
    <property type="entry name" value="BRLZ"/>
    <property type="match status" value="1"/>
</dbReference>
<evidence type="ECO:0000256" key="4">
    <source>
        <dbReference type="ARBA" id="ARBA00023163"/>
    </source>
</evidence>
<keyword evidence="5" id="KW-0539">Nucleus</keyword>
<feature type="domain" description="BZIP" evidence="7">
    <location>
        <begin position="184"/>
        <end position="243"/>
    </location>
</feature>
<evidence type="ECO:0000256" key="1">
    <source>
        <dbReference type="ARBA" id="ARBA00004123"/>
    </source>
</evidence>
<reference evidence="8 9" key="1">
    <citation type="journal article" date="2024" name="Commun. Biol.">
        <title>Comparative genomic analysis of thermophilic fungi reveals convergent evolutionary adaptations and gene losses.</title>
        <authorList>
            <person name="Steindorff A.S."/>
            <person name="Aguilar-Pontes M.V."/>
            <person name="Robinson A.J."/>
            <person name="Andreopoulos B."/>
            <person name="LaButti K."/>
            <person name="Kuo A."/>
            <person name="Mondo S."/>
            <person name="Riley R."/>
            <person name="Otillar R."/>
            <person name="Haridas S."/>
            <person name="Lipzen A."/>
            <person name="Grimwood J."/>
            <person name="Schmutz J."/>
            <person name="Clum A."/>
            <person name="Reid I.D."/>
            <person name="Moisan M.C."/>
            <person name="Butler G."/>
            <person name="Nguyen T.T.M."/>
            <person name="Dewar K."/>
            <person name="Conant G."/>
            <person name="Drula E."/>
            <person name="Henrissat B."/>
            <person name="Hansel C."/>
            <person name="Singer S."/>
            <person name="Hutchinson M.I."/>
            <person name="de Vries R.P."/>
            <person name="Natvig D.O."/>
            <person name="Powell A.J."/>
            <person name="Tsang A."/>
            <person name="Grigoriev I.V."/>
        </authorList>
    </citation>
    <scope>NUCLEOTIDE SEQUENCE [LARGE SCALE GENOMIC DNA]</scope>
    <source>
        <strain evidence="8 9">ATCC 24622</strain>
    </source>
</reference>
<feature type="region of interest" description="Disordered" evidence="6">
    <location>
        <begin position="51"/>
        <end position="79"/>
    </location>
</feature>
<keyword evidence="4" id="KW-0804">Transcription</keyword>
<feature type="compositionally biased region" description="Basic and acidic residues" evidence="6">
    <location>
        <begin position="204"/>
        <end position="217"/>
    </location>
</feature>
<dbReference type="InterPro" id="IPR004827">
    <property type="entry name" value="bZIP"/>
</dbReference>
<dbReference type="CDD" id="cd14705">
    <property type="entry name" value="bZIP_Zip1"/>
    <property type="match status" value="1"/>
</dbReference>
<comment type="subcellular location">
    <subcellularLocation>
        <location evidence="1">Nucleus</location>
    </subcellularLocation>
</comment>
<gene>
    <name evidence="8" type="ORF">VTK73DRAFT_8610</name>
</gene>
<dbReference type="EMBL" id="JAZHXJ010000064">
    <property type="protein sequence ID" value="KAL1877552.1"/>
    <property type="molecule type" value="Genomic_DNA"/>
</dbReference>
<evidence type="ECO:0000313" key="9">
    <source>
        <dbReference type="Proteomes" id="UP001586593"/>
    </source>
</evidence>
<comment type="caution">
    <text evidence="8">The sequence shown here is derived from an EMBL/GenBank/DDBJ whole genome shotgun (WGS) entry which is preliminary data.</text>
</comment>
<dbReference type="PANTHER" id="PTHR13044:SF14">
    <property type="entry name" value="CRYPTOCEPHAL, ISOFORM A"/>
    <property type="match status" value="1"/>
</dbReference>
<name>A0ABR3XPN3_9PEZI</name>